<feature type="region of interest" description="Disordered" evidence="1">
    <location>
        <begin position="48"/>
        <end position="70"/>
    </location>
</feature>
<evidence type="ECO:0000256" key="1">
    <source>
        <dbReference type="SAM" id="MobiDB-lite"/>
    </source>
</evidence>
<protein>
    <submittedName>
        <fullName evidence="2">Uncharacterized protein</fullName>
    </submittedName>
</protein>
<feature type="compositionally biased region" description="Basic residues" evidence="1">
    <location>
        <begin position="59"/>
        <end position="70"/>
    </location>
</feature>
<name>A0ABP4WR01_9MICC</name>
<proteinExistence type="predicted"/>
<comment type="caution">
    <text evidence="2">The sequence shown here is derived from an EMBL/GenBank/DDBJ whole genome shotgun (WGS) entry which is preliminary data.</text>
</comment>
<reference evidence="3" key="1">
    <citation type="journal article" date="2019" name="Int. J. Syst. Evol. Microbiol.">
        <title>The Global Catalogue of Microorganisms (GCM) 10K type strain sequencing project: providing services to taxonomists for standard genome sequencing and annotation.</title>
        <authorList>
            <consortium name="The Broad Institute Genomics Platform"/>
            <consortium name="The Broad Institute Genome Sequencing Center for Infectious Disease"/>
            <person name="Wu L."/>
            <person name="Ma J."/>
        </authorList>
    </citation>
    <scope>NUCLEOTIDE SEQUENCE [LARGE SCALE GENOMIC DNA]</scope>
    <source>
        <strain evidence="3">JCM 14735</strain>
    </source>
</reference>
<keyword evidence="3" id="KW-1185">Reference proteome</keyword>
<dbReference type="Proteomes" id="UP001501204">
    <property type="component" value="Unassembled WGS sequence"/>
</dbReference>
<sequence>MDHELCATAPEPRRIRDLVTGHLPETVPPVGHRLVHRSAAGAPDIRTAGEASAVARRAGASRRSRGGARW</sequence>
<evidence type="ECO:0000313" key="3">
    <source>
        <dbReference type="Proteomes" id="UP001501204"/>
    </source>
</evidence>
<gene>
    <name evidence="2" type="ORF">GCM10009767_19880</name>
</gene>
<accession>A0ABP4WR01</accession>
<evidence type="ECO:0000313" key="2">
    <source>
        <dbReference type="EMBL" id="GAA1760798.1"/>
    </source>
</evidence>
<organism evidence="2 3">
    <name type="scientific">Kocuria aegyptia</name>
    <dbReference type="NCBI Taxonomy" id="330943"/>
    <lineage>
        <taxon>Bacteria</taxon>
        <taxon>Bacillati</taxon>
        <taxon>Actinomycetota</taxon>
        <taxon>Actinomycetes</taxon>
        <taxon>Micrococcales</taxon>
        <taxon>Micrococcaceae</taxon>
        <taxon>Kocuria</taxon>
    </lineage>
</organism>
<dbReference type="EMBL" id="BAAAOA010000020">
    <property type="protein sequence ID" value="GAA1760798.1"/>
    <property type="molecule type" value="Genomic_DNA"/>
</dbReference>